<dbReference type="AlphaFoldDB" id="A0A6H9FSY1"/>
<sequence>MPRFVKQAYMQRLIKSVPMKKFSPPQMKEVSFPTPHTLHPTPSFKTGQETKTSYWTERGDGMLLFKADSPEAAELIIGQHPLANSSGIGY</sequence>
<reference evidence="2 3" key="1">
    <citation type="submission" date="2019-02" db="EMBL/GenBank/DDBJ databases">
        <title>Draft genome sequence of Arthrospira platensis NIES-3787.</title>
        <authorList>
            <person name="Yamaguchi H."/>
            <person name="Suzuki S."/>
            <person name="Kawachi M."/>
        </authorList>
    </citation>
    <scope>NUCLEOTIDE SEQUENCE [LARGE SCALE GENOMIC DNA]</scope>
    <source>
        <strain evidence="2 3">NIES-3787</strain>
    </source>
</reference>
<organism evidence="2 3">
    <name type="scientific">Microcystis aeruginosa NIES-3787</name>
    <dbReference type="NCBI Taxonomy" id="2517782"/>
    <lineage>
        <taxon>Bacteria</taxon>
        <taxon>Bacillati</taxon>
        <taxon>Cyanobacteriota</taxon>
        <taxon>Cyanophyceae</taxon>
        <taxon>Oscillatoriophycideae</taxon>
        <taxon>Chroococcales</taxon>
        <taxon>Microcystaceae</taxon>
        <taxon>Microcystis</taxon>
    </lineage>
</organism>
<evidence type="ECO:0000313" key="3">
    <source>
        <dbReference type="Proteomes" id="UP000438874"/>
    </source>
</evidence>
<proteinExistence type="predicted"/>
<comment type="caution">
    <text evidence="2">The sequence shown here is derived from an EMBL/GenBank/DDBJ whole genome shotgun (WGS) entry which is preliminary data.</text>
</comment>
<name>A0A6H9FSY1_MICAE</name>
<evidence type="ECO:0000256" key="1">
    <source>
        <dbReference type="SAM" id="MobiDB-lite"/>
    </source>
</evidence>
<evidence type="ECO:0000313" key="2">
    <source>
        <dbReference type="EMBL" id="GCL48013.1"/>
    </source>
</evidence>
<dbReference type="RefSeq" id="WP_254064765.1">
    <property type="nucleotide sequence ID" value="NZ_BJCH01000075.1"/>
</dbReference>
<feature type="region of interest" description="Disordered" evidence="1">
    <location>
        <begin position="25"/>
        <end position="50"/>
    </location>
</feature>
<dbReference type="EMBL" id="BJCH01000075">
    <property type="protein sequence ID" value="GCL48013.1"/>
    <property type="molecule type" value="Genomic_DNA"/>
</dbReference>
<accession>A0A6H9FSY1</accession>
<protein>
    <submittedName>
        <fullName evidence="2">Uncharacterized protein</fullName>
    </submittedName>
</protein>
<dbReference type="Proteomes" id="UP000438874">
    <property type="component" value="Unassembled WGS sequence"/>
</dbReference>
<gene>
    <name evidence="2" type="ORF">NIES3787_37260</name>
</gene>